<dbReference type="GO" id="GO:0008745">
    <property type="term" value="F:N-acetylmuramoyl-L-alanine amidase activity"/>
    <property type="evidence" value="ECO:0007669"/>
    <property type="project" value="UniProtKB-EC"/>
</dbReference>
<keyword evidence="11" id="KW-0472">Membrane</keyword>
<sequence>MFEALARYRIPSLTAVFIHSSSIRTIEHTKRQWSYLIILAAFLCCLPVFLFSKPAHTADIIINSTRLALSDYYSRITLESDQPIQYELSMLENPGRVVVDLENAMLNRVIKDLPGKLDPADPFVERIRFGQFKPHVVRLVFDLKINVVPRTFILKPDGQHGYRLVLDIYYPDKAALAETGIGDSNPTFRLQDDADDSLGELVASLVKKKPTDTNSHSKTRPPRSFHVAQYHKPSPPRTIIVAIDPGHGGRDPGAVGDGGTREKDITLAISRKLKALIDKEPYMRAILTRDDDFDLPLKRRQAIARKHNADLFISIHADGSPRPHAHGSSVYTLSENGATSTAASWLAQKENSVDSKLVGGVDITDKTGNMREIILDLSMSATINDSVKVAEFVLGELGQINRLHKKTVEQAGFVVLKSPDIPSILVETAFITNPNEEKKLRNKTYQKKMAHAIFGGIKKYFDTNPALAARTDVARAP</sequence>
<dbReference type="EMBL" id="FOCP01000023">
    <property type="protein sequence ID" value="SEN54694.1"/>
    <property type="molecule type" value="Genomic_DNA"/>
</dbReference>
<comment type="similarity">
    <text evidence="3">Belongs to the N-acetylmuramoyl-L-alanine amidase 3 family.</text>
</comment>
<evidence type="ECO:0000256" key="10">
    <source>
        <dbReference type="SAM" id="MobiDB-lite"/>
    </source>
</evidence>
<evidence type="ECO:0000256" key="4">
    <source>
        <dbReference type="ARBA" id="ARBA00011901"/>
    </source>
</evidence>
<name>A0A1H8HFF0_9PROT</name>
<keyword evidence="7" id="KW-0378">Hydrolase</keyword>
<evidence type="ECO:0000256" key="7">
    <source>
        <dbReference type="ARBA" id="ARBA00022801"/>
    </source>
</evidence>
<dbReference type="Proteomes" id="UP000199459">
    <property type="component" value="Unassembled WGS sequence"/>
</dbReference>
<evidence type="ECO:0000259" key="12">
    <source>
        <dbReference type="SMART" id="SM00646"/>
    </source>
</evidence>
<evidence type="ECO:0000256" key="8">
    <source>
        <dbReference type="ARBA" id="ARBA00023316"/>
    </source>
</evidence>
<dbReference type="GO" id="GO:0030288">
    <property type="term" value="C:outer membrane-bounded periplasmic space"/>
    <property type="evidence" value="ECO:0007669"/>
    <property type="project" value="TreeGrafter"/>
</dbReference>
<comment type="subcellular location">
    <subcellularLocation>
        <location evidence="2">Periplasm</location>
    </subcellularLocation>
</comment>
<keyword evidence="5" id="KW-0732">Signal</keyword>
<dbReference type="RefSeq" id="WP_090633973.1">
    <property type="nucleotide sequence ID" value="NZ_FOCP01000023.1"/>
</dbReference>
<protein>
    <recommendedName>
        <fullName evidence="9">N-acetylmuramoyl-L-alanine amidase AmiC</fullName>
        <ecNumber evidence="4">3.5.1.28</ecNumber>
    </recommendedName>
</protein>
<dbReference type="OrthoDB" id="9806267at2"/>
<keyword evidence="11" id="KW-1133">Transmembrane helix</keyword>
<dbReference type="SMART" id="SM00646">
    <property type="entry name" value="Ami_3"/>
    <property type="match status" value="1"/>
</dbReference>
<evidence type="ECO:0000256" key="9">
    <source>
        <dbReference type="ARBA" id="ARBA00074581"/>
    </source>
</evidence>
<dbReference type="InterPro" id="IPR021731">
    <property type="entry name" value="AMIN_dom"/>
</dbReference>
<keyword evidence="11" id="KW-0812">Transmembrane</keyword>
<feature type="domain" description="MurNAc-LAA" evidence="12">
    <location>
        <begin position="301"/>
        <end position="458"/>
    </location>
</feature>
<dbReference type="InterPro" id="IPR002508">
    <property type="entry name" value="MurNAc-LAA_cat"/>
</dbReference>
<accession>A0A1H8HFF0</accession>
<dbReference type="AlphaFoldDB" id="A0A1H8HFF0"/>
<keyword evidence="8" id="KW-0961">Cell wall biogenesis/degradation</keyword>
<dbReference type="Pfam" id="PF11741">
    <property type="entry name" value="AMIN"/>
    <property type="match status" value="1"/>
</dbReference>
<dbReference type="CDD" id="cd02696">
    <property type="entry name" value="MurNAc-LAA"/>
    <property type="match status" value="1"/>
</dbReference>
<evidence type="ECO:0000256" key="1">
    <source>
        <dbReference type="ARBA" id="ARBA00001561"/>
    </source>
</evidence>
<evidence type="ECO:0000256" key="2">
    <source>
        <dbReference type="ARBA" id="ARBA00004418"/>
    </source>
</evidence>
<dbReference type="Gene3D" id="2.60.40.3500">
    <property type="match status" value="1"/>
</dbReference>
<dbReference type="InterPro" id="IPR050695">
    <property type="entry name" value="N-acetylmuramoyl_amidase_3"/>
</dbReference>
<dbReference type="PANTHER" id="PTHR30404:SF0">
    <property type="entry name" value="N-ACETYLMURAMOYL-L-ALANINE AMIDASE AMIC"/>
    <property type="match status" value="1"/>
</dbReference>
<dbReference type="Pfam" id="PF01520">
    <property type="entry name" value="Amidase_3"/>
    <property type="match status" value="1"/>
</dbReference>
<evidence type="ECO:0000313" key="13">
    <source>
        <dbReference type="EMBL" id="SEN54694.1"/>
    </source>
</evidence>
<evidence type="ECO:0000256" key="5">
    <source>
        <dbReference type="ARBA" id="ARBA00022729"/>
    </source>
</evidence>
<dbReference type="EC" id="3.5.1.28" evidence="4"/>
<dbReference type="SUPFAM" id="SSF53187">
    <property type="entry name" value="Zn-dependent exopeptidases"/>
    <property type="match status" value="1"/>
</dbReference>
<keyword evidence="6" id="KW-0574">Periplasm</keyword>
<dbReference type="GO" id="GO:0071555">
    <property type="term" value="P:cell wall organization"/>
    <property type="evidence" value="ECO:0007669"/>
    <property type="project" value="UniProtKB-KW"/>
</dbReference>
<organism evidence="13 14">
    <name type="scientific">Nitrosomonas marina</name>
    <dbReference type="NCBI Taxonomy" id="917"/>
    <lineage>
        <taxon>Bacteria</taxon>
        <taxon>Pseudomonadati</taxon>
        <taxon>Pseudomonadota</taxon>
        <taxon>Betaproteobacteria</taxon>
        <taxon>Nitrosomonadales</taxon>
        <taxon>Nitrosomonadaceae</taxon>
        <taxon>Nitrosomonas</taxon>
    </lineage>
</organism>
<dbReference type="Gene3D" id="3.40.630.40">
    <property type="entry name" value="Zn-dependent exopeptidases"/>
    <property type="match status" value="1"/>
</dbReference>
<evidence type="ECO:0000256" key="6">
    <source>
        <dbReference type="ARBA" id="ARBA00022764"/>
    </source>
</evidence>
<proteinExistence type="inferred from homology"/>
<evidence type="ECO:0000256" key="3">
    <source>
        <dbReference type="ARBA" id="ARBA00010860"/>
    </source>
</evidence>
<dbReference type="FunFam" id="3.40.630.40:FF:000001">
    <property type="entry name" value="N-acetylmuramoyl-L-alanine amidase"/>
    <property type="match status" value="1"/>
</dbReference>
<reference evidence="13 14" key="1">
    <citation type="submission" date="2016-10" db="EMBL/GenBank/DDBJ databases">
        <authorList>
            <person name="de Groot N.N."/>
        </authorList>
    </citation>
    <scope>NUCLEOTIDE SEQUENCE [LARGE SCALE GENOMIC DNA]</scope>
    <source>
        <strain evidence="13 14">Nm22</strain>
    </source>
</reference>
<feature type="transmembrane region" description="Helical" evidence="11">
    <location>
        <begin position="33"/>
        <end position="51"/>
    </location>
</feature>
<comment type="catalytic activity">
    <reaction evidence="1">
        <text>Hydrolyzes the link between N-acetylmuramoyl residues and L-amino acid residues in certain cell-wall glycopeptides.</text>
        <dbReference type="EC" id="3.5.1.28"/>
    </reaction>
</comment>
<feature type="region of interest" description="Disordered" evidence="10">
    <location>
        <begin position="208"/>
        <end position="231"/>
    </location>
</feature>
<dbReference type="PANTHER" id="PTHR30404">
    <property type="entry name" value="N-ACETYLMURAMOYL-L-ALANINE AMIDASE"/>
    <property type="match status" value="1"/>
</dbReference>
<evidence type="ECO:0000313" key="14">
    <source>
        <dbReference type="Proteomes" id="UP000199459"/>
    </source>
</evidence>
<dbReference type="GO" id="GO:0009253">
    <property type="term" value="P:peptidoglycan catabolic process"/>
    <property type="evidence" value="ECO:0007669"/>
    <property type="project" value="InterPro"/>
</dbReference>
<gene>
    <name evidence="13" type="ORF">SAMN05216325_12331</name>
</gene>
<dbReference type="STRING" id="917.SAMN05216326_11916"/>
<evidence type="ECO:0000256" key="11">
    <source>
        <dbReference type="SAM" id="Phobius"/>
    </source>
</evidence>